<dbReference type="InParanoid" id="A0A672QLK9"/>
<dbReference type="GO" id="GO:0008270">
    <property type="term" value="F:zinc ion binding"/>
    <property type="evidence" value="ECO:0007669"/>
    <property type="project" value="UniProtKB-KW"/>
</dbReference>
<dbReference type="AlphaFoldDB" id="A0A672QLK9"/>
<protein>
    <recommendedName>
        <fullName evidence="8">THAP-type domain-containing protein</fullName>
    </recommendedName>
</protein>
<keyword evidence="10" id="KW-1185">Reference proteome</keyword>
<dbReference type="Pfam" id="PF13359">
    <property type="entry name" value="DDE_Tnp_4"/>
    <property type="match status" value="1"/>
</dbReference>
<proteinExistence type="predicted"/>
<dbReference type="PANTHER" id="PTHR23080">
    <property type="entry name" value="THAP DOMAIN PROTEIN"/>
    <property type="match status" value="1"/>
</dbReference>
<keyword evidence="2" id="KW-0479">Metal-binding</keyword>
<keyword evidence="3 6" id="KW-0863">Zinc-finger</keyword>
<feature type="domain" description="THAP-type" evidence="8">
    <location>
        <begin position="1"/>
        <end position="111"/>
    </location>
</feature>
<dbReference type="Pfam" id="PF05485">
    <property type="entry name" value="THAP"/>
    <property type="match status" value="1"/>
</dbReference>
<keyword evidence="5 6" id="KW-0238">DNA-binding</keyword>
<accession>A0A672QLK9</accession>
<dbReference type="Ensembl" id="ENSSGRT00000081899.1">
    <property type="protein sequence ID" value="ENSSGRP00000076933.1"/>
    <property type="gene ID" value="ENSSGRG00000038975.1"/>
</dbReference>
<dbReference type="InterPro" id="IPR027806">
    <property type="entry name" value="HARBI1_dom"/>
</dbReference>
<dbReference type="InterPro" id="IPR006612">
    <property type="entry name" value="THAP_Znf"/>
</dbReference>
<dbReference type="GO" id="GO:0003677">
    <property type="term" value="F:DNA binding"/>
    <property type="evidence" value="ECO:0007669"/>
    <property type="project" value="UniProtKB-UniRule"/>
</dbReference>
<evidence type="ECO:0000313" key="9">
    <source>
        <dbReference type="Ensembl" id="ENSSGRP00000076933.1"/>
    </source>
</evidence>
<reference evidence="9" key="2">
    <citation type="submission" date="2025-09" db="UniProtKB">
        <authorList>
            <consortium name="Ensembl"/>
        </authorList>
    </citation>
    <scope>IDENTIFICATION</scope>
</reference>
<dbReference type="Proteomes" id="UP000472262">
    <property type="component" value="Unassembled WGS sequence"/>
</dbReference>
<dbReference type="PANTHER" id="PTHR23080:SF144">
    <property type="entry name" value="SPINDLE AND KINETOCHORE ASSOCIATED COMPLEX SUBUNIT 3"/>
    <property type="match status" value="1"/>
</dbReference>
<keyword evidence="4" id="KW-0862">Zinc</keyword>
<feature type="region of interest" description="Disordered" evidence="7">
    <location>
        <begin position="124"/>
        <end position="148"/>
    </location>
</feature>
<evidence type="ECO:0000256" key="7">
    <source>
        <dbReference type="SAM" id="MobiDB-lite"/>
    </source>
</evidence>
<dbReference type="PROSITE" id="PS50950">
    <property type="entry name" value="ZF_THAP"/>
    <property type="match status" value="1"/>
</dbReference>
<evidence type="ECO:0000256" key="6">
    <source>
        <dbReference type="PROSITE-ProRule" id="PRU00309"/>
    </source>
</evidence>
<evidence type="ECO:0000256" key="3">
    <source>
        <dbReference type="ARBA" id="ARBA00022771"/>
    </source>
</evidence>
<dbReference type="InterPro" id="IPR027805">
    <property type="entry name" value="Transposase_HTH_dom"/>
</dbReference>
<dbReference type="SUPFAM" id="SSF57716">
    <property type="entry name" value="Glucocorticoid receptor-like (DNA-binding domain)"/>
    <property type="match status" value="1"/>
</dbReference>
<comment type="cofactor">
    <cofactor evidence="1">
        <name>a divalent metal cation</name>
        <dbReference type="ChEBI" id="CHEBI:60240"/>
    </cofactor>
</comment>
<evidence type="ECO:0000256" key="1">
    <source>
        <dbReference type="ARBA" id="ARBA00001968"/>
    </source>
</evidence>
<evidence type="ECO:0000256" key="2">
    <source>
        <dbReference type="ARBA" id="ARBA00022723"/>
    </source>
</evidence>
<name>A0A672QLK9_SINGR</name>
<reference evidence="9" key="1">
    <citation type="submission" date="2025-08" db="UniProtKB">
        <authorList>
            <consortium name="Ensembl"/>
        </authorList>
    </citation>
    <scope>IDENTIFICATION</scope>
</reference>
<evidence type="ECO:0000256" key="4">
    <source>
        <dbReference type="ARBA" id="ARBA00022833"/>
    </source>
</evidence>
<evidence type="ECO:0000256" key="5">
    <source>
        <dbReference type="ARBA" id="ARBA00023125"/>
    </source>
</evidence>
<organism evidence="9 10">
    <name type="scientific">Sinocyclocheilus grahami</name>
    <name type="common">Dianchi golden-line fish</name>
    <name type="synonym">Barbus grahami</name>
    <dbReference type="NCBI Taxonomy" id="75366"/>
    <lineage>
        <taxon>Eukaryota</taxon>
        <taxon>Metazoa</taxon>
        <taxon>Chordata</taxon>
        <taxon>Craniata</taxon>
        <taxon>Vertebrata</taxon>
        <taxon>Euteleostomi</taxon>
        <taxon>Actinopterygii</taxon>
        <taxon>Neopterygii</taxon>
        <taxon>Teleostei</taxon>
        <taxon>Ostariophysi</taxon>
        <taxon>Cypriniformes</taxon>
        <taxon>Cyprinidae</taxon>
        <taxon>Cyprininae</taxon>
        <taxon>Sinocyclocheilus</taxon>
    </lineage>
</organism>
<evidence type="ECO:0000313" key="10">
    <source>
        <dbReference type="Proteomes" id="UP000472262"/>
    </source>
</evidence>
<dbReference type="Pfam" id="PF13613">
    <property type="entry name" value="HTH_Tnp_4"/>
    <property type="match status" value="1"/>
</dbReference>
<evidence type="ECO:0000259" key="8">
    <source>
        <dbReference type="PROSITE" id="PS50950"/>
    </source>
</evidence>
<sequence>MVGNSCCIKNCNSKSHSRSRKKRNNRISFFHFPTCKHREGKHVEEVKRRHSMAWIAATRQKDISYSNISKSMKVCSLHFQSGESHGLLFVLKFPQKPVDDRVQSEAVEKAQEDEEVQLKEKMEVRQQDMEETERTRQDDDPVQNPHDHGVQECELCQSRHDEINRLLNENRQLNYAIFQVLLCHIMPFLPPGKKKVTPFQMVLLTFMRLRLDLPIQHKAHLFSVHRDTVSAAFKETVSVLYSRFMPHQFVEAFGNRVAAIVDCFDVFIEQPSNLQARAQTFSSYKHSHTLKYLISITPQGVISFISKGWGGCTSDKRITENCGFLDKLLPGDLVLADRGFDIKESVGLMCAEVKVPAFTKGQQQLEAKDVEETRHIAHLQDTSCFFFRLTVPFHNCEITFGLKICDRLHRILELFAIFWQHTQYSRFAISFMKICIELC</sequence>